<evidence type="ECO:0000313" key="15">
    <source>
        <dbReference type="Proteomes" id="UP000629468"/>
    </source>
</evidence>
<evidence type="ECO:0000256" key="11">
    <source>
        <dbReference type="ARBA" id="ARBA00023033"/>
    </source>
</evidence>
<evidence type="ECO:0000256" key="1">
    <source>
        <dbReference type="ARBA" id="ARBA00001971"/>
    </source>
</evidence>
<keyword evidence="8" id="KW-1133">Transmembrane helix</keyword>
<keyword evidence="9" id="KW-0560">Oxidoreductase</keyword>
<evidence type="ECO:0000313" key="14">
    <source>
        <dbReference type="EMBL" id="KAF7768288.1"/>
    </source>
</evidence>
<dbReference type="SUPFAM" id="SSF48264">
    <property type="entry name" value="Cytochrome P450"/>
    <property type="match status" value="1"/>
</dbReference>
<accession>A0A8H7EZ05</accession>
<dbReference type="GO" id="GO:0005506">
    <property type="term" value="F:iron ion binding"/>
    <property type="evidence" value="ECO:0007669"/>
    <property type="project" value="InterPro"/>
</dbReference>
<comment type="subcellular location">
    <subcellularLocation>
        <location evidence="2">Membrane</location>
    </subcellularLocation>
</comment>
<feature type="binding site" description="axial binding residue" evidence="13">
    <location>
        <position position="487"/>
    </location>
    <ligand>
        <name>heme</name>
        <dbReference type="ChEBI" id="CHEBI:30413"/>
    </ligand>
    <ligandPart>
        <name>Fe</name>
        <dbReference type="ChEBI" id="CHEBI:18248"/>
    </ligandPart>
</feature>
<dbReference type="GO" id="GO:0004497">
    <property type="term" value="F:monooxygenase activity"/>
    <property type="evidence" value="ECO:0007669"/>
    <property type="project" value="UniProtKB-KW"/>
</dbReference>
<evidence type="ECO:0000256" key="12">
    <source>
        <dbReference type="ARBA" id="ARBA00023136"/>
    </source>
</evidence>
<dbReference type="Gene3D" id="1.10.630.10">
    <property type="entry name" value="Cytochrome P450"/>
    <property type="match status" value="1"/>
</dbReference>
<evidence type="ECO:0008006" key="16">
    <source>
        <dbReference type="Google" id="ProtNLM"/>
    </source>
</evidence>
<evidence type="ECO:0000256" key="3">
    <source>
        <dbReference type="ARBA" id="ARBA00004721"/>
    </source>
</evidence>
<keyword evidence="10 13" id="KW-0408">Iron</keyword>
<comment type="cofactor">
    <cofactor evidence="1 13">
        <name>heme</name>
        <dbReference type="ChEBI" id="CHEBI:30413"/>
    </cofactor>
</comment>
<evidence type="ECO:0000256" key="5">
    <source>
        <dbReference type="ARBA" id="ARBA00022617"/>
    </source>
</evidence>
<dbReference type="Pfam" id="PF00067">
    <property type="entry name" value="p450"/>
    <property type="match status" value="1"/>
</dbReference>
<proteinExistence type="inferred from homology"/>
<evidence type="ECO:0000256" key="2">
    <source>
        <dbReference type="ARBA" id="ARBA00004370"/>
    </source>
</evidence>
<name>A0A8H7EZ05_AGABI</name>
<reference evidence="14 15" key="1">
    <citation type="journal article" name="Sci. Rep.">
        <title>Telomere-to-telomere assembled and centromere annotated genomes of the two main subspecies of the button mushroom Agaricus bisporus reveal especially polymorphic chromosome ends.</title>
        <authorList>
            <person name="Sonnenberg A.S.M."/>
            <person name="Sedaghat-Telgerd N."/>
            <person name="Lavrijssen B."/>
            <person name="Ohm R.A."/>
            <person name="Hendrickx P.M."/>
            <person name="Scholtmeijer K."/>
            <person name="Baars J.J.P."/>
            <person name="van Peer A."/>
        </authorList>
    </citation>
    <scope>NUCLEOTIDE SEQUENCE [LARGE SCALE GENOMIC DNA]</scope>
    <source>
        <strain evidence="14 15">H119_p4</strain>
    </source>
</reference>
<keyword evidence="6" id="KW-0812">Transmembrane</keyword>
<dbReference type="GO" id="GO:0016020">
    <property type="term" value="C:membrane"/>
    <property type="evidence" value="ECO:0007669"/>
    <property type="project" value="UniProtKB-SubCell"/>
</dbReference>
<comment type="caution">
    <text evidence="14">The sequence shown here is derived from an EMBL/GenBank/DDBJ whole genome shotgun (WGS) entry which is preliminary data.</text>
</comment>
<dbReference type="PANTHER" id="PTHR24305:SF166">
    <property type="entry name" value="CYTOCHROME P450 12A4, MITOCHONDRIAL-RELATED"/>
    <property type="match status" value="1"/>
</dbReference>
<dbReference type="InterPro" id="IPR002401">
    <property type="entry name" value="Cyt_P450_E_grp-I"/>
</dbReference>
<comment type="pathway">
    <text evidence="3">Secondary metabolite biosynthesis; terpenoid biosynthesis.</text>
</comment>
<keyword evidence="12" id="KW-0472">Membrane</keyword>
<dbReference type="InterPro" id="IPR050121">
    <property type="entry name" value="Cytochrome_P450_monoxygenase"/>
</dbReference>
<organism evidence="14 15">
    <name type="scientific">Agaricus bisporus var. burnettii</name>
    <dbReference type="NCBI Taxonomy" id="192524"/>
    <lineage>
        <taxon>Eukaryota</taxon>
        <taxon>Fungi</taxon>
        <taxon>Dikarya</taxon>
        <taxon>Basidiomycota</taxon>
        <taxon>Agaricomycotina</taxon>
        <taxon>Agaricomycetes</taxon>
        <taxon>Agaricomycetidae</taxon>
        <taxon>Agaricales</taxon>
        <taxon>Agaricineae</taxon>
        <taxon>Agaricaceae</taxon>
        <taxon>Agaricus</taxon>
    </lineage>
</organism>
<gene>
    <name evidence="14" type="ORF">Agabi119p4_7531</name>
</gene>
<keyword evidence="11" id="KW-0503">Monooxygenase</keyword>
<dbReference type="AlphaFoldDB" id="A0A8H7EZ05"/>
<dbReference type="GO" id="GO:0016705">
    <property type="term" value="F:oxidoreductase activity, acting on paired donors, with incorporation or reduction of molecular oxygen"/>
    <property type="evidence" value="ECO:0007669"/>
    <property type="project" value="InterPro"/>
</dbReference>
<protein>
    <recommendedName>
        <fullName evidence="16">Cytochrome P450</fullName>
    </recommendedName>
</protein>
<dbReference type="PRINTS" id="PR00385">
    <property type="entry name" value="P450"/>
</dbReference>
<evidence type="ECO:0000256" key="7">
    <source>
        <dbReference type="ARBA" id="ARBA00022723"/>
    </source>
</evidence>
<evidence type="ECO:0000256" key="9">
    <source>
        <dbReference type="ARBA" id="ARBA00023002"/>
    </source>
</evidence>
<dbReference type="GO" id="GO:0020037">
    <property type="term" value="F:heme binding"/>
    <property type="evidence" value="ECO:0007669"/>
    <property type="project" value="InterPro"/>
</dbReference>
<keyword evidence="7 13" id="KW-0479">Metal-binding</keyword>
<evidence type="ECO:0000256" key="4">
    <source>
        <dbReference type="ARBA" id="ARBA00010617"/>
    </source>
</evidence>
<sequence>MISYLTKAFTLLLIPWLIWKLLGRFFGKSPLDVLPGPPSASLLFGNIPKLYHSEGWDFHREIFRKYGTTMQIKGALGERLLLTVDPKALHHIFVKDQWVYECSDALMDRNNVYFGEGLLATLNVQHRKQRKMLNPVFSINHMREMIPLFYEVTDRLKTVLKKKVGNGSKEIDVLHWMTRTALELIGQSGMGYSFDTLEDENDYHPYSRSVKRFISLTGGPVGFFANQFAFHLAARFSFPRLKRFIVEHIPIQRVQDLKVVVDTMQQTSVEIIRAKQEAMRSCDPLVAAEMQNKKDIISILMRANATASEEDRLTDSEVIGQVSSLVFAGMDTTSSALSRILQLLATHPHVQEKLREEIKESQINGQLNYDHLVNLPYLDAICRETLRVYPPVNMSFLRTARKDMILPLANPVRGADGREISEVLVPKGTNVIASAFGSNCNPDLWGPDSYEWKPERWLSPLPESVIEAHMPGIYSHLMTFMGGSRACIGFKFSQLEMKVVLSVLLSTFKFSLSDKEIGWTMNGIAGPYVKGADKTRPQLPMIMTALEKAES</sequence>
<dbReference type="Proteomes" id="UP000629468">
    <property type="component" value="Unassembled WGS sequence"/>
</dbReference>
<evidence type="ECO:0000256" key="10">
    <source>
        <dbReference type="ARBA" id="ARBA00023004"/>
    </source>
</evidence>
<dbReference type="PRINTS" id="PR00463">
    <property type="entry name" value="EP450I"/>
</dbReference>
<evidence type="ECO:0000256" key="6">
    <source>
        <dbReference type="ARBA" id="ARBA00022692"/>
    </source>
</evidence>
<dbReference type="CDD" id="cd11069">
    <property type="entry name" value="CYP_FUM15-like"/>
    <property type="match status" value="1"/>
</dbReference>
<dbReference type="EMBL" id="JABXXO010000010">
    <property type="protein sequence ID" value="KAF7768288.1"/>
    <property type="molecule type" value="Genomic_DNA"/>
</dbReference>
<dbReference type="InterPro" id="IPR036396">
    <property type="entry name" value="Cyt_P450_sf"/>
</dbReference>
<dbReference type="InterPro" id="IPR001128">
    <property type="entry name" value="Cyt_P450"/>
</dbReference>
<keyword evidence="5 13" id="KW-0349">Heme</keyword>
<evidence type="ECO:0000256" key="8">
    <source>
        <dbReference type="ARBA" id="ARBA00022989"/>
    </source>
</evidence>
<comment type="similarity">
    <text evidence="4">Belongs to the cytochrome P450 family.</text>
</comment>
<dbReference type="PANTHER" id="PTHR24305">
    <property type="entry name" value="CYTOCHROME P450"/>
    <property type="match status" value="1"/>
</dbReference>
<evidence type="ECO:0000256" key="13">
    <source>
        <dbReference type="PIRSR" id="PIRSR602401-1"/>
    </source>
</evidence>